<dbReference type="Proteomes" id="UP000789920">
    <property type="component" value="Unassembled WGS sequence"/>
</dbReference>
<protein>
    <submittedName>
        <fullName evidence="1">9295_t:CDS:1</fullName>
    </submittedName>
</protein>
<proteinExistence type="predicted"/>
<name>A0ACA9QGV8_9GLOM</name>
<evidence type="ECO:0000313" key="1">
    <source>
        <dbReference type="EMBL" id="CAG8747555.1"/>
    </source>
</evidence>
<keyword evidence="2" id="KW-1185">Reference proteome</keyword>
<gene>
    <name evidence="1" type="ORF">RPERSI_LOCUS13831</name>
</gene>
<evidence type="ECO:0000313" key="2">
    <source>
        <dbReference type="Proteomes" id="UP000789920"/>
    </source>
</evidence>
<comment type="caution">
    <text evidence="1">The sequence shown here is derived from an EMBL/GenBank/DDBJ whole genome shotgun (WGS) entry which is preliminary data.</text>
</comment>
<dbReference type="EMBL" id="CAJVQC010031102">
    <property type="protein sequence ID" value="CAG8747555.1"/>
    <property type="molecule type" value="Genomic_DNA"/>
</dbReference>
<accession>A0ACA9QGV8</accession>
<organism evidence="1 2">
    <name type="scientific">Racocetra persica</name>
    <dbReference type="NCBI Taxonomy" id="160502"/>
    <lineage>
        <taxon>Eukaryota</taxon>
        <taxon>Fungi</taxon>
        <taxon>Fungi incertae sedis</taxon>
        <taxon>Mucoromycota</taxon>
        <taxon>Glomeromycotina</taxon>
        <taxon>Glomeromycetes</taxon>
        <taxon>Diversisporales</taxon>
        <taxon>Gigasporaceae</taxon>
        <taxon>Racocetra</taxon>
    </lineage>
</organism>
<reference evidence="1" key="1">
    <citation type="submission" date="2021-06" db="EMBL/GenBank/DDBJ databases">
        <authorList>
            <person name="Kallberg Y."/>
            <person name="Tangrot J."/>
            <person name="Rosling A."/>
        </authorList>
    </citation>
    <scope>NUCLEOTIDE SEQUENCE</scope>
    <source>
        <strain evidence="1">MA461A</strain>
    </source>
</reference>
<feature type="non-terminal residue" evidence="1">
    <location>
        <position position="43"/>
    </location>
</feature>
<sequence length="43" mass="4744">MSKSRGNVINPNELVEKYGADALRLYEVFVGPIDQTANFNTDG</sequence>